<comment type="subcellular location">
    <subcellularLocation>
        <location evidence="1">Cytoplasm</location>
        <location evidence="1">Cytoskeleton</location>
        <location evidence="1">Cilium axoneme</location>
    </subcellularLocation>
</comment>
<accession>A0A815ZCX4</accession>
<evidence type="ECO:0000256" key="10">
    <source>
        <dbReference type="ARBA" id="ARBA00049659"/>
    </source>
</evidence>
<evidence type="ECO:0000256" key="5">
    <source>
        <dbReference type="ARBA" id="ARBA00022737"/>
    </source>
</evidence>
<evidence type="ECO:0000256" key="3">
    <source>
        <dbReference type="ARBA" id="ARBA00022614"/>
    </source>
</evidence>
<comment type="caution">
    <text evidence="13">The sequence shown here is derived from an EMBL/GenBank/DDBJ whole genome shotgun (WGS) entry which is preliminary data.</text>
</comment>
<evidence type="ECO:0000256" key="8">
    <source>
        <dbReference type="ARBA" id="ARBA00023212"/>
    </source>
</evidence>
<keyword evidence="2" id="KW-0963">Cytoplasm</keyword>
<dbReference type="EMBL" id="CAJNOR010005972">
    <property type="protein sequence ID" value="CAF1581629.1"/>
    <property type="molecule type" value="Genomic_DNA"/>
</dbReference>
<keyword evidence="9" id="KW-0966">Cell projection</keyword>
<evidence type="ECO:0000256" key="4">
    <source>
        <dbReference type="ARBA" id="ARBA00022701"/>
    </source>
</evidence>
<dbReference type="FunFam" id="3.80.10.10:FF:000049">
    <property type="entry name" value="Dynein light chain 1"/>
    <property type="match status" value="1"/>
</dbReference>
<dbReference type="GO" id="GO:0030286">
    <property type="term" value="C:dynein complex"/>
    <property type="evidence" value="ECO:0007669"/>
    <property type="project" value="UniProtKB-KW"/>
</dbReference>
<name>A0A815ZCX4_ADIRI</name>
<dbReference type="GO" id="GO:0036158">
    <property type="term" value="P:outer dynein arm assembly"/>
    <property type="evidence" value="ECO:0007669"/>
    <property type="project" value="TreeGrafter"/>
</dbReference>
<organism evidence="13 14">
    <name type="scientific">Adineta ricciae</name>
    <name type="common">Rotifer</name>
    <dbReference type="NCBI Taxonomy" id="249248"/>
    <lineage>
        <taxon>Eukaryota</taxon>
        <taxon>Metazoa</taxon>
        <taxon>Spiralia</taxon>
        <taxon>Gnathifera</taxon>
        <taxon>Rotifera</taxon>
        <taxon>Eurotatoria</taxon>
        <taxon>Bdelloidea</taxon>
        <taxon>Adinetida</taxon>
        <taxon>Adinetidae</taxon>
        <taxon>Adineta</taxon>
    </lineage>
</organism>
<dbReference type="GO" id="GO:0005874">
    <property type="term" value="C:microtubule"/>
    <property type="evidence" value="ECO:0007669"/>
    <property type="project" value="UniProtKB-KW"/>
</dbReference>
<evidence type="ECO:0000256" key="1">
    <source>
        <dbReference type="ARBA" id="ARBA00004430"/>
    </source>
</evidence>
<keyword evidence="6" id="KW-0243">Dynein</keyword>
<dbReference type="AlphaFoldDB" id="A0A815ZCX4"/>
<keyword evidence="3" id="KW-0433">Leucine-rich repeat</keyword>
<dbReference type="InterPro" id="IPR001611">
    <property type="entry name" value="Leu-rich_rpt"/>
</dbReference>
<comment type="similarity">
    <text evidence="10">Belongs to the dynein light chain LC1-type family.</text>
</comment>
<dbReference type="SUPFAM" id="SSF52058">
    <property type="entry name" value="L domain-like"/>
    <property type="match status" value="1"/>
</dbReference>
<evidence type="ECO:0000256" key="6">
    <source>
        <dbReference type="ARBA" id="ARBA00023017"/>
    </source>
</evidence>
<dbReference type="PANTHER" id="PTHR15454:SF73">
    <property type="entry name" value="DYNEIN AXONEMAL LIGHT CHAIN 1"/>
    <property type="match status" value="1"/>
</dbReference>
<reference evidence="13" key="1">
    <citation type="submission" date="2021-02" db="EMBL/GenBank/DDBJ databases">
        <authorList>
            <person name="Nowell W R."/>
        </authorList>
    </citation>
    <scope>NUCLEOTIDE SEQUENCE</scope>
</reference>
<evidence type="ECO:0000256" key="7">
    <source>
        <dbReference type="ARBA" id="ARBA00023175"/>
    </source>
</evidence>
<proteinExistence type="inferred from homology"/>
<dbReference type="Gene3D" id="3.80.10.10">
    <property type="entry name" value="Ribonuclease Inhibitor"/>
    <property type="match status" value="1"/>
</dbReference>
<dbReference type="PANTHER" id="PTHR15454">
    <property type="entry name" value="NISCHARIN RELATED"/>
    <property type="match status" value="1"/>
</dbReference>
<evidence type="ECO:0000256" key="2">
    <source>
        <dbReference type="ARBA" id="ARBA00022490"/>
    </source>
</evidence>
<dbReference type="PROSITE" id="PS51450">
    <property type="entry name" value="LRR"/>
    <property type="match status" value="3"/>
</dbReference>
<keyword evidence="7" id="KW-0505">Motor protein</keyword>
<evidence type="ECO:0000256" key="12">
    <source>
        <dbReference type="SAM" id="MobiDB-lite"/>
    </source>
</evidence>
<dbReference type="Pfam" id="PF12799">
    <property type="entry name" value="LRR_4"/>
    <property type="match status" value="1"/>
</dbReference>
<dbReference type="SMART" id="SM00365">
    <property type="entry name" value="LRR_SD22"/>
    <property type="match status" value="4"/>
</dbReference>
<gene>
    <name evidence="13" type="ORF">XAT740_LOCUS45573</name>
</gene>
<dbReference type="GO" id="GO:0045504">
    <property type="term" value="F:dynein heavy chain binding"/>
    <property type="evidence" value="ECO:0007669"/>
    <property type="project" value="TreeGrafter"/>
</dbReference>
<evidence type="ECO:0000313" key="14">
    <source>
        <dbReference type="Proteomes" id="UP000663828"/>
    </source>
</evidence>
<keyword evidence="14" id="KW-1185">Reference proteome</keyword>
<evidence type="ECO:0000256" key="11">
    <source>
        <dbReference type="ARBA" id="ARBA00049760"/>
    </source>
</evidence>
<dbReference type="InterPro" id="IPR032675">
    <property type="entry name" value="LRR_dom_sf"/>
</dbReference>
<dbReference type="Proteomes" id="UP000663828">
    <property type="component" value="Unassembled WGS sequence"/>
</dbReference>
<keyword evidence="5" id="KW-0677">Repeat</keyword>
<feature type="region of interest" description="Disordered" evidence="12">
    <location>
        <begin position="1"/>
        <end position="23"/>
    </location>
</feature>
<protein>
    <recommendedName>
        <fullName evidence="11">Dynein axonemal light chain 1</fullName>
    </recommendedName>
</protein>
<keyword evidence="4" id="KW-0493">Microtubule</keyword>
<feature type="compositionally biased region" description="Polar residues" evidence="12">
    <location>
        <begin position="1"/>
        <end position="12"/>
    </location>
</feature>
<keyword evidence="8" id="KW-0206">Cytoskeleton</keyword>
<evidence type="ECO:0000256" key="9">
    <source>
        <dbReference type="ARBA" id="ARBA00023273"/>
    </source>
</evidence>
<dbReference type="GO" id="GO:0005930">
    <property type="term" value="C:axoneme"/>
    <property type="evidence" value="ECO:0007669"/>
    <property type="project" value="UniProtKB-SubCell"/>
</dbReference>
<dbReference type="GO" id="GO:0043014">
    <property type="term" value="F:alpha-tubulin binding"/>
    <property type="evidence" value="ECO:0007669"/>
    <property type="project" value="TreeGrafter"/>
</dbReference>
<sequence>MAVKNQTRSVQTLRRESANNEVHPISTSEAIARWEKQTGQSAHQAKEIMLNGYYPPINVMDATIEKLLHCEKLSLSTNMIERIAHLNGLRHLKILSLGRNLLTNLLHLEVLNETLEELWISYNSIQKFDGILNMKKLRVLYISNNQIKDWSEIRHLASVDTLEDLVLYGNPIHDEWKKGEDAWLEAVHKLLKSLKKLDGLFLKQDFDN</sequence>
<dbReference type="InterPro" id="IPR025875">
    <property type="entry name" value="Leu-rich_rpt_4"/>
</dbReference>
<evidence type="ECO:0000313" key="13">
    <source>
        <dbReference type="EMBL" id="CAF1581629.1"/>
    </source>
</evidence>